<dbReference type="RefSeq" id="WP_201275977.1">
    <property type="nucleotide sequence ID" value="NZ_JACVDA010000026.1"/>
</dbReference>
<evidence type="ECO:0000256" key="6">
    <source>
        <dbReference type="ARBA" id="ARBA00022989"/>
    </source>
</evidence>
<keyword evidence="6 8" id="KW-1133">Transmembrane helix</keyword>
<dbReference type="PANTHER" id="PTHR47019">
    <property type="entry name" value="LIPID II FLIPPASE MURJ"/>
    <property type="match status" value="1"/>
</dbReference>
<evidence type="ECO:0000313" key="10">
    <source>
        <dbReference type="EMBL" id="MBK1469144.1"/>
    </source>
</evidence>
<comment type="similarity">
    <text evidence="8 9">Belongs to the MurJ/MviN family.</text>
</comment>
<comment type="subcellular location">
    <subcellularLocation>
        <location evidence="1 8">Cell membrane</location>
        <topology evidence="1 8">Multi-pass membrane protein</topology>
    </subcellularLocation>
</comment>
<feature type="transmembrane region" description="Helical" evidence="8">
    <location>
        <begin position="7"/>
        <end position="31"/>
    </location>
</feature>
<comment type="function">
    <text evidence="8 9">Involved in peptidoglycan biosynthesis. Transports lipid-linked peptidoglycan precursors from the inner to the outer leaflet of the cytoplasmic membrane.</text>
</comment>
<feature type="transmembrane region" description="Helical" evidence="8">
    <location>
        <begin position="373"/>
        <end position="392"/>
    </location>
</feature>
<feature type="transmembrane region" description="Helical" evidence="8">
    <location>
        <begin position="84"/>
        <end position="113"/>
    </location>
</feature>
<evidence type="ECO:0000256" key="1">
    <source>
        <dbReference type="ARBA" id="ARBA00004651"/>
    </source>
</evidence>
<dbReference type="HAMAP" id="MF_02078">
    <property type="entry name" value="MurJ_MviN"/>
    <property type="match status" value="1"/>
</dbReference>
<feature type="transmembrane region" description="Helical" evidence="8">
    <location>
        <begin position="152"/>
        <end position="173"/>
    </location>
</feature>
<keyword evidence="4 8" id="KW-0133">Cell shape</keyword>
<protein>
    <recommendedName>
        <fullName evidence="8">Probable lipid II flippase MurJ</fullName>
    </recommendedName>
</protein>
<dbReference type="InterPro" id="IPR051050">
    <property type="entry name" value="Lipid_II_flippase_MurJ/MviN"/>
</dbReference>
<evidence type="ECO:0000256" key="3">
    <source>
        <dbReference type="ARBA" id="ARBA00022692"/>
    </source>
</evidence>
<keyword evidence="7 8" id="KW-0472">Membrane</keyword>
<dbReference type="PRINTS" id="PR01806">
    <property type="entry name" value="VIRFACTRMVIN"/>
</dbReference>
<evidence type="ECO:0000256" key="8">
    <source>
        <dbReference type="HAMAP-Rule" id="MF_02078"/>
    </source>
</evidence>
<evidence type="ECO:0000256" key="7">
    <source>
        <dbReference type="ARBA" id="ARBA00023136"/>
    </source>
</evidence>
<dbReference type="CDD" id="cd13123">
    <property type="entry name" value="MATE_MurJ_like"/>
    <property type="match status" value="1"/>
</dbReference>
<sequence length="506" mass="56619">MGYTAFLLMIINILSKILGFFREILLSYFYGTGEIATAFQISFLIPYTILGFVMSGLSTNFIPTYTSLYKSKGRDESDRFTSNILNIIFIIGIIATILAYIFARQIVFIFAMGYSGEIFELSVKFTRITILGMFAQLLNAILKGYLNIKGNFVIPGSTGFLYNIVIIVFLIISYKINPILAPVGVATATIFQYVPYIPAIRGTKYRHKFVLNFKDENVKRLLILALPIIFGVAVNQINMIIDQNLASFISDKGISVLTYSIRLYEFVWGIMIVSITTAIYPTLSRLAIESTVKFKVQITKTISTILYLVIPSAIGIMIFSTEIITLIYKRGKFDENDVTLVSGALFYYSLGLIGLGVRDVLSSSFYSLKLTKIPLINSIEMVVLNVFSSVILSRFMGLNGLALGSTIASFFGAINLYIKLEKQIGKIKCRIMLKNIYKMIISVLFMAIGSKVIFTVLHSRFSNNLSLLVSIIFAVIIYATVSILLRTRQALDILRAIINKLESKIV</sequence>
<keyword evidence="3 8" id="KW-0812">Transmembrane</keyword>
<reference evidence="10 11" key="1">
    <citation type="submission" date="2020-09" db="EMBL/GenBank/DDBJ databases">
        <title>Parvimonas S3374 sp. nov.</title>
        <authorList>
            <person name="Buhl M."/>
        </authorList>
    </citation>
    <scope>NUCLEOTIDE SEQUENCE [LARGE SCALE GENOMIC DNA]</scope>
    <source>
        <strain evidence="10 11">S3374</strain>
    </source>
</reference>
<gene>
    <name evidence="8 10" type="primary">murJ</name>
    <name evidence="10" type="ORF">IBJ83_07570</name>
</gene>
<dbReference type="Pfam" id="PF03023">
    <property type="entry name" value="MurJ"/>
    <property type="match status" value="1"/>
</dbReference>
<feature type="transmembrane region" description="Helical" evidence="8">
    <location>
        <begin position="340"/>
        <end position="361"/>
    </location>
</feature>
<comment type="pathway">
    <text evidence="8">Cell wall biogenesis; peptidoglycan biosynthesis.</text>
</comment>
<feature type="transmembrane region" description="Helical" evidence="8">
    <location>
        <begin position="43"/>
        <end position="63"/>
    </location>
</feature>
<feature type="transmembrane region" description="Helical" evidence="8">
    <location>
        <begin position="221"/>
        <end position="241"/>
    </location>
</feature>
<proteinExistence type="inferred from homology"/>
<feature type="transmembrane region" description="Helical" evidence="8">
    <location>
        <begin position="439"/>
        <end position="459"/>
    </location>
</feature>
<keyword evidence="5 8" id="KW-0573">Peptidoglycan synthesis</keyword>
<feature type="transmembrane region" description="Helical" evidence="8">
    <location>
        <begin position="125"/>
        <end position="145"/>
    </location>
</feature>
<evidence type="ECO:0000256" key="4">
    <source>
        <dbReference type="ARBA" id="ARBA00022960"/>
    </source>
</evidence>
<feature type="transmembrane region" description="Helical" evidence="8">
    <location>
        <begin position="304"/>
        <end position="328"/>
    </location>
</feature>
<feature type="transmembrane region" description="Helical" evidence="8">
    <location>
        <begin position="398"/>
        <end position="418"/>
    </location>
</feature>
<keyword evidence="8 9" id="KW-0813">Transport</keyword>
<comment type="caution">
    <text evidence="10">The sequence shown here is derived from an EMBL/GenBank/DDBJ whole genome shotgun (WGS) entry which is preliminary data.</text>
</comment>
<dbReference type="NCBIfam" id="TIGR01695">
    <property type="entry name" value="murJ_mviN"/>
    <property type="match status" value="1"/>
</dbReference>
<evidence type="ECO:0000256" key="2">
    <source>
        <dbReference type="ARBA" id="ARBA00022475"/>
    </source>
</evidence>
<dbReference type="PANTHER" id="PTHR47019:SF1">
    <property type="entry name" value="LIPID II FLIPPASE MURJ"/>
    <property type="match status" value="1"/>
</dbReference>
<dbReference type="Proteomes" id="UP000823123">
    <property type="component" value="Unassembled WGS sequence"/>
</dbReference>
<dbReference type="EMBL" id="JACVDA010000026">
    <property type="protein sequence ID" value="MBK1469144.1"/>
    <property type="molecule type" value="Genomic_DNA"/>
</dbReference>
<feature type="transmembrane region" description="Helical" evidence="8">
    <location>
        <begin position="179"/>
        <end position="200"/>
    </location>
</feature>
<organism evidence="10 11">
    <name type="scientific">Parvimonas parva</name>
    <dbReference type="NCBI Taxonomy" id="2769485"/>
    <lineage>
        <taxon>Bacteria</taxon>
        <taxon>Bacillati</taxon>
        <taxon>Bacillota</taxon>
        <taxon>Tissierellia</taxon>
        <taxon>Tissierellales</taxon>
        <taxon>Peptoniphilaceae</taxon>
        <taxon>Parvimonas</taxon>
    </lineage>
</organism>
<accession>A0ABS1CB79</accession>
<keyword evidence="11" id="KW-1185">Reference proteome</keyword>
<evidence type="ECO:0000256" key="9">
    <source>
        <dbReference type="PIRNR" id="PIRNR002869"/>
    </source>
</evidence>
<keyword evidence="8 9" id="KW-0961">Cell wall biogenesis/degradation</keyword>
<keyword evidence="2 8" id="KW-1003">Cell membrane</keyword>
<dbReference type="PIRSF" id="PIRSF002869">
    <property type="entry name" value="MviN"/>
    <property type="match status" value="1"/>
</dbReference>
<evidence type="ECO:0000313" key="11">
    <source>
        <dbReference type="Proteomes" id="UP000823123"/>
    </source>
</evidence>
<name>A0ABS1CB79_9FIRM</name>
<dbReference type="InterPro" id="IPR004268">
    <property type="entry name" value="MurJ"/>
</dbReference>
<evidence type="ECO:0000256" key="5">
    <source>
        <dbReference type="ARBA" id="ARBA00022984"/>
    </source>
</evidence>
<feature type="transmembrane region" description="Helical" evidence="8">
    <location>
        <begin position="261"/>
        <end position="283"/>
    </location>
</feature>
<feature type="transmembrane region" description="Helical" evidence="8">
    <location>
        <begin position="465"/>
        <end position="485"/>
    </location>
</feature>